<evidence type="ECO:0000313" key="8">
    <source>
        <dbReference type="EMBL" id="RSH79399.1"/>
    </source>
</evidence>
<dbReference type="GO" id="GO:0016887">
    <property type="term" value="F:ATP hydrolysis activity"/>
    <property type="evidence" value="ECO:0007669"/>
    <property type="project" value="InterPro"/>
</dbReference>
<dbReference type="PANTHER" id="PTHR23070">
    <property type="entry name" value="BCS1 AAA-TYPE ATPASE"/>
    <property type="match status" value="1"/>
</dbReference>
<dbReference type="GO" id="GO:0005743">
    <property type="term" value="C:mitochondrial inner membrane"/>
    <property type="evidence" value="ECO:0007669"/>
    <property type="project" value="UniProtKB-SubCell"/>
</dbReference>
<dbReference type="Pfam" id="PF00004">
    <property type="entry name" value="AAA"/>
    <property type="match status" value="1"/>
</dbReference>
<feature type="domain" description="AAA+ ATPase" evidence="6">
    <location>
        <begin position="340"/>
        <end position="471"/>
    </location>
</feature>
<evidence type="ECO:0000256" key="4">
    <source>
        <dbReference type="RuleBase" id="RU003651"/>
    </source>
</evidence>
<sequence>MDVRGIDQPRVEATGFLHDPRCDPPDFYLSSTTTMNFGGLKAVAASRQPADDPLKDNEPAAAAMAGHIDAGPSSAASSSASSSAAGALPSSSAAPEGESLIDQIMKSNPIFGAGVGLAALGVAATTLRRGVKQAAHLARRRMLISLEIPCKDPSYPWFLEWMAAQTEAAKSVPLADRGLMGALRGKVPQIPSHELAVETTVKKHENGSSEALFNLIPGPGTHFFNYKGHWFQVRRDRDGKLMDMVSGTPWETVTITGLSSSRSVFPELLAEARERAEEGTEGKTKVYIARGFQWEQFGKPRSRRPMGSVVLADGVTERIEADLKGFIARRKWYAERGIPYRRGYMLHGPPGSGKTSFIQSLAGSLGYDICLLNLVERGLSDDKLHHLLGLVPERCIVLLEDVDSAFNKRVKTEADGFQNGVTFSGLLNALDGVTSSEERIIFMTTNHLERLDPALIRPGRVDFNELLDDAHGEQAYRHFVKFYGGGDNLDPVPGGAAEGAPAGATDESLTPEEIDVLAHQVEAVVNEGRKEGKSVSMASLQGHYIRNGPRESVAGVKELLKHRP</sequence>
<dbReference type="InterPro" id="IPR003959">
    <property type="entry name" value="ATPase_AAA_core"/>
</dbReference>
<dbReference type="STRING" id="105984.A0A427XKH8"/>
<gene>
    <name evidence="8" type="ORF">EHS24_001445</name>
</gene>
<dbReference type="InterPro" id="IPR014851">
    <property type="entry name" value="BCS1_N"/>
</dbReference>
<dbReference type="SMART" id="SM01024">
    <property type="entry name" value="BCS1_N"/>
    <property type="match status" value="1"/>
</dbReference>
<keyword evidence="3" id="KW-0496">Mitochondrion</keyword>
<protein>
    <recommendedName>
        <fullName evidence="10">Mitochondrial chaperone</fullName>
    </recommendedName>
</protein>
<keyword evidence="3" id="KW-0999">Mitochondrion inner membrane</keyword>
<dbReference type="AlphaFoldDB" id="A0A427XKH8"/>
<dbReference type="SUPFAM" id="SSF52540">
    <property type="entry name" value="P-loop containing nucleoside triphosphate hydrolases"/>
    <property type="match status" value="1"/>
</dbReference>
<proteinExistence type="inferred from homology"/>
<keyword evidence="3" id="KW-0472">Membrane</keyword>
<name>A0A427XKH8_9TREE</name>
<dbReference type="InterPro" id="IPR003960">
    <property type="entry name" value="ATPase_AAA_CS"/>
</dbReference>
<evidence type="ECO:0000256" key="2">
    <source>
        <dbReference type="ARBA" id="ARBA00007448"/>
    </source>
</evidence>
<dbReference type="InterPro" id="IPR027417">
    <property type="entry name" value="P-loop_NTPase"/>
</dbReference>
<accession>A0A427XKH8</accession>
<evidence type="ECO:0000256" key="1">
    <source>
        <dbReference type="ARBA" id="ARBA00004434"/>
    </source>
</evidence>
<keyword evidence="9" id="KW-1185">Reference proteome</keyword>
<evidence type="ECO:0008006" key="10">
    <source>
        <dbReference type="Google" id="ProtNLM"/>
    </source>
</evidence>
<evidence type="ECO:0000259" key="6">
    <source>
        <dbReference type="SMART" id="SM00382"/>
    </source>
</evidence>
<dbReference type="SMART" id="SM00382">
    <property type="entry name" value="AAA"/>
    <property type="match status" value="1"/>
</dbReference>
<dbReference type="Pfam" id="PF08740">
    <property type="entry name" value="BCS1_N"/>
    <property type="match status" value="1"/>
</dbReference>
<comment type="similarity">
    <text evidence="2">Belongs to the AAA ATPase family. BCS1 subfamily.</text>
</comment>
<evidence type="ECO:0000259" key="7">
    <source>
        <dbReference type="SMART" id="SM01024"/>
    </source>
</evidence>
<keyword evidence="4" id="KW-0547">Nucleotide-binding</keyword>
<keyword evidence="4" id="KW-0067">ATP-binding</keyword>
<dbReference type="Gene3D" id="3.40.50.300">
    <property type="entry name" value="P-loop containing nucleotide triphosphate hydrolases"/>
    <property type="match status" value="1"/>
</dbReference>
<evidence type="ECO:0000256" key="5">
    <source>
        <dbReference type="SAM" id="MobiDB-lite"/>
    </source>
</evidence>
<dbReference type="GO" id="GO:0005524">
    <property type="term" value="F:ATP binding"/>
    <property type="evidence" value="ECO:0007669"/>
    <property type="project" value="UniProtKB-KW"/>
</dbReference>
<evidence type="ECO:0000256" key="3">
    <source>
        <dbReference type="ARBA" id="ARBA00022792"/>
    </source>
</evidence>
<comment type="caution">
    <text evidence="8">The sequence shown here is derived from an EMBL/GenBank/DDBJ whole genome shotgun (WGS) entry which is preliminary data.</text>
</comment>
<dbReference type="Proteomes" id="UP000279236">
    <property type="component" value="Unassembled WGS sequence"/>
</dbReference>
<dbReference type="InterPro" id="IPR050747">
    <property type="entry name" value="Mitochondrial_chaperone_BCS1"/>
</dbReference>
<dbReference type="OrthoDB" id="10251412at2759"/>
<dbReference type="InterPro" id="IPR003593">
    <property type="entry name" value="AAA+_ATPase"/>
</dbReference>
<dbReference type="PROSITE" id="PS00674">
    <property type="entry name" value="AAA"/>
    <property type="match status" value="1"/>
</dbReference>
<feature type="domain" description="BCS1 N-terminal" evidence="7">
    <location>
        <begin position="118"/>
        <end position="309"/>
    </location>
</feature>
<dbReference type="GeneID" id="39585988"/>
<evidence type="ECO:0000313" key="9">
    <source>
        <dbReference type="Proteomes" id="UP000279236"/>
    </source>
</evidence>
<feature type="region of interest" description="Disordered" evidence="5">
    <location>
        <begin position="68"/>
        <end position="92"/>
    </location>
</feature>
<dbReference type="EMBL" id="RSCE01000010">
    <property type="protein sequence ID" value="RSH79399.1"/>
    <property type="molecule type" value="Genomic_DNA"/>
</dbReference>
<dbReference type="RefSeq" id="XP_028474546.1">
    <property type="nucleotide sequence ID" value="XM_028617239.1"/>
</dbReference>
<organism evidence="8 9">
    <name type="scientific">Apiotrichum porosum</name>
    <dbReference type="NCBI Taxonomy" id="105984"/>
    <lineage>
        <taxon>Eukaryota</taxon>
        <taxon>Fungi</taxon>
        <taxon>Dikarya</taxon>
        <taxon>Basidiomycota</taxon>
        <taxon>Agaricomycotina</taxon>
        <taxon>Tremellomycetes</taxon>
        <taxon>Trichosporonales</taxon>
        <taxon>Trichosporonaceae</taxon>
        <taxon>Apiotrichum</taxon>
    </lineage>
</organism>
<comment type="subcellular location">
    <subcellularLocation>
        <location evidence="1">Mitochondrion inner membrane</location>
        <topology evidence="1">Single-pass membrane protein</topology>
    </subcellularLocation>
</comment>
<reference evidence="8 9" key="1">
    <citation type="submission" date="2018-11" db="EMBL/GenBank/DDBJ databases">
        <title>Genome sequence of Apiotrichum porosum DSM 27194.</title>
        <authorList>
            <person name="Aliyu H."/>
            <person name="Gorte O."/>
            <person name="Ochsenreither K."/>
        </authorList>
    </citation>
    <scope>NUCLEOTIDE SEQUENCE [LARGE SCALE GENOMIC DNA]</scope>
    <source>
        <strain evidence="8 9">DSM 27194</strain>
    </source>
</reference>
<dbReference type="CDD" id="cd19510">
    <property type="entry name" value="RecA-like_BCS1"/>
    <property type="match status" value="1"/>
</dbReference>